<dbReference type="InterPro" id="IPR018062">
    <property type="entry name" value="HTH_AraC-typ_CS"/>
</dbReference>
<dbReference type="GO" id="GO:0003700">
    <property type="term" value="F:DNA-binding transcription factor activity"/>
    <property type="evidence" value="ECO:0007669"/>
    <property type="project" value="InterPro"/>
</dbReference>
<evidence type="ECO:0000256" key="2">
    <source>
        <dbReference type="ARBA" id="ARBA00023125"/>
    </source>
</evidence>
<dbReference type="SUPFAM" id="SSF46689">
    <property type="entry name" value="Homeodomain-like"/>
    <property type="match status" value="2"/>
</dbReference>
<gene>
    <name evidence="5" type="ORF">GM676_18965</name>
</gene>
<dbReference type="PROSITE" id="PS00041">
    <property type="entry name" value="HTH_ARAC_FAMILY_1"/>
    <property type="match status" value="1"/>
</dbReference>
<proteinExistence type="predicted"/>
<dbReference type="Gene3D" id="3.40.50.880">
    <property type="match status" value="1"/>
</dbReference>
<sequence length="321" mass="35135">MNTPMNTPTSRCHRIAVIAFDGITPFHLSVPGMVFRDAGFELKICSADPSPLRTTGGFDITVQHSLRALSHADIVILPTWHDDCRPAPVVLLEALKRAHKRGARIVGLCLGAFPLAEAGLLDGRSATTHWSFADLLAERHPAVALDREVLYVDDDVLTSAGVAAGLDCCLHLLRQLRGAEAANHVARQLVVAPHRQGGQAQFIERPVPASGSDDRFAQVLDWVNRHLADNHSIDALAARAAMSRRNFTRHFRDATGTSFKQWLLNQRVAHAQRLLESSDASIEVVAQEAGFGSALSLRQHFQATLRTSPSAYRRQFRDSAA</sequence>
<dbReference type="CDD" id="cd03137">
    <property type="entry name" value="GATase1_AraC_1"/>
    <property type="match status" value="1"/>
</dbReference>
<dbReference type="InterPro" id="IPR029062">
    <property type="entry name" value="Class_I_gatase-like"/>
</dbReference>
<dbReference type="AlphaFoldDB" id="A0A6L6PM07"/>
<evidence type="ECO:0000259" key="4">
    <source>
        <dbReference type="PROSITE" id="PS01124"/>
    </source>
</evidence>
<keyword evidence="6" id="KW-1185">Reference proteome</keyword>
<evidence type="ECO:0000256" key="1">
    <source>
        <dbReference type="ARBA" id="ARBA00023015"/>
    </source>
</evidence>
<keyword evidence="3" id="KW-0804">Transcription</keyword>
<comment type="caution">
    <text evidence="5">The sequence shown here is derived from an EMBL/GenBank/DDBJ whole genome shotgun (WGS) entry which is preliminary data.</text>
</comment>
<dbReference type="InterPro" id="IPR009057">
    <property type="entry name" value="Homeodomain-like_sf"/>
</dbReference>
<dbReference type="PANTHER" id="PTHR43130">
    <property type="entry name" value="ARAC-FAMILY TRANSCRIPTIONAL REGULATOR"/>
    <property type="match status" value="1"/>
</dbReference>
<dbReference type="InterPro" id="IPR002818">
    <property type="entry name" value="DJ-1/PfpI"/>
</dbReference>
<reference evidence="5 6" key="1">
    <citation type="submission" date="2019-11" db="EMBL/GenBank/DDBJ databases">
        <title>Type strains purchased from KCTC, JCM and DSMZ.</title>
        <authorList>
            <person name="Lu H."/>
        </authorList>
    </citation>
    <scope>NUCLEOTIDE SEQUENCE [LARGE SCALE GENOMIC DNA]</scope>
    <source>
        <strain evidence="5 6">KCTC 22382</strain>
    </source>
</reference>
<dbReference type="Pfam" id="PF01965">
    <property type="entry name" value="DJ-1_PfpI"/>
    <property type="match status" value="1"/>
</dbReference>
<dbReference type="Gene3D" id="1.10.10.60">
    <property type="entry name" value="Homeodomain-like"/>
    <property type="match status" value="1"/>
</dbReference>
<feature type="domain" description="HTH araC/xylS-type" evidence="4">
    <location>
        <begin position="217"/>
        <end position="315"/>
    </location>
</feature>
<dbReference type="OrthoDB" id="9794896at2"/>
<dbReference type="Pfam" id="PF12833">
    <property type="entry name" value="HTH_18"/>
    <property type="match status" value="1"/>
</dbReference>
<keyword evidence="1" id="KW-0805">Transcription regulation</keyword>
<evidence type="ECO:0000256" key="3">
    <source>
        <dbReference type="ARBA" id="ARBA00023163"/>
    </source>
</evidence>
<dbReference type="InterPro" id="IPR018060">
    <property type="entry name" value="HTH_AraC"/>
</dbReference>
<dbReference type="Proteomes" id="UP000475582">
    <property type="component" value="Unassembled WGS sequence"/>
</dbReference>
<dbReference type="PROSITE" id="PS01124">
    <property type="entry name" value="HTH_ARAC_FAMILY_2"/>
    <property type="match status" value="1"/>
</dbReference>
<keyword evidence="2" id="KW-0238">DNA-binding</keyword>
<protein>
    <submittedName>
        <fullName evidence="5">Helix-turn-helix domain-containing protein</fullName>
    </submittedName>
</protein>
<dbReference type="GO" id="GO:0043565">
    <property type="term" value="F:sequence-specific DNA binding"/>
    <property type="evidence" value="ECO:0007669"/>
    <property type="project" value="InterPro"/>
</dbReference>
<dbReference type="EMBL" id="WNKY01000022">
    <property type="protein sequence ID" value="MTV39647.1"/>
    <property type="molecule type" value="Genomic_DNA"/>
</dbReference>
<organism evidence="5 6">
    <name type="scientific">Duganella radicis</name>
    <dbReference type="NCBI Taxonomy" id="551988"/>
    <lineage>
        <taxon>Bacteria</taxon>
        <taxon>Pseudomonadati</taxon>
        <taxon>Pseudomonadota</taxon>
        <taxon>Betaproteobacteria</taxon>
        <taxon>Burkholderiales</taxon>
        <taxon>Oxalobacteraceae</taxon>
        <taxon>Telluria group</taxon>
        <taxon>Duganella</taxon>
    </lineage>
</organism>
<dbReference type="PANTHER" id="PTHR43130:SF3">
    <property type="entry name" value="HTH-TYPE TRANSCRIPTIONAL REGULATOR RV1931C"/>
    <property type="match status" value="1"/>
</dbReference>
<dbReference type="SUPFAM" id="SSF52317">
    <property type="entry name" value="Class I glutamine amidotransferase-like"/>
    <property type="match status" value="1"/>
</dbReference>
<evidence type="ECO:0000313" key="5">
    <source>
        <dbReference type="EMBL" id="MTV39647.1"/>
    </source>
</evidence>
<accession>A0A6L6PM07</accession>
<dbReference type="InterPro" id="IPR052158">
    <property type="entry name" value="INH-QAR"/>
</dbReference>
<dbReference type="SMART" id="SM00342">
    <property type="entry name" value="HTH_ARAC"/>
    <property type="match status" value="1"/>
</dbReference>
<evidence type="ECO:0000313" key="6">
    <source>
        <dbReference type="Proteomes" id="UP000475582"/>
    </source>
</evidence>
<name>A0A6L6PM07_9BURK</name>